<gene>
    <name evidence="2" type="ORF">M378DRAFT_173209</name>
</gene>
<protein>
    <submittedName>
        <fullName evidence="2">Uncharacterized protein</fullName>
    </submittedName>
</protein>
<accession>A0A0C2SPG1</accession>
<reference evidence="2 3" key="1">
    <citation type="submission" date="2014-04" db="EMBL/GenBank/DDBJ databases">
        <title>Evolutionary Origins and Diversification of the Mycorrhizal Mutualists.</title>
        <authorList>
            <consortium name="DOE Joint Genome Institute"/>
            <consortium name="Mycorrhizal Genomics Consortium"/>
            <person name="Kohler A."/>
            <person name="Kuo A."/>
            <person name="Nagy L.G."/>
            <person name="Floudas D."/>
            <person name="Copeland A."/>
            <person name="Barry K.W."/>
            <person name="Cichocki N."/>
            <person name="Veneault-Fourrey C."/>
            <person name="LaButti K."/>
            <person name="Lindquist E.A."/>
            <person name="Lipzen A."/>
            <person name="Lundell T."/>
            <person name="Morin E."/>
            <person name="Murat C."/>
            <person name="Riley R."/>
            <person name="Ohm R."/>
            <person name="Sun H."/>
            <person name="Tunlid A."/>
            <person name="Henrissat B."/>
            <person name="Grigoriev I.V."/>
            <person name="Hibbett D.S."/>
            <person name="Martin F."/>
        </authorList>
    </citation>
    <scope>NUCLEOTIDE SEQUENCE [LARGE SCALE GENOMIC DNA]</scope>
    <source>
        <strain evidence="2 3">Koide BX008</strain>
    </source>
</reference>
<organism evidence="2 3">
    <name type="scientific">Amanita muscaria (strain Koide BX008)</name>
    <dbReference type="NCBI Taxonomy" id="946122"/>
    <lineage>
        <taxon>Eukaryota</taxon>
        <taxon>Fungi</taxon>
        <taxon>Dikarya</taxon>
        <taxon>Basidiomycota</taxon>
        <taxon>Agaricomycotina</taxon>
        <taxon>Agaricomycetes</taxon>
        <taxon>Agaricomycetidae</taxon>
        <taxon>Agaricales</taxon>
        <taxon>Pluteineae</taxon>
        <taxon>Amanitaceae</taxon>
        <taxon>Amanita</taxon>
    </lineage>
</organism>
<name>A0A0C2SPG1_AMAMK</name>
<dbReference type="EMBL" id="KN818463">
    <property type="protein sequence ID" value="KIL55889.1"/>
    <property type="molecule type" value="Genomic_DNA"/>
</dbReference>
<proteinExistence type="predicted"/>
<dbReference type="OrthoDB" id="3243310at2759"/>
<evidence type="ECO:0000313" key="2">
    <source>
        <dbReference type="EMBL" id="KIL55889.1"/>
    </source>
</evidence>
<dbReference type="InParanoid" id="A0A0C2SPG1"/>
<sequence length="71" mass="7845">MHQLKAAFRGVAQHRRRTRTRKVPITDHILIASSAGGDGLTADEGDLRRALNATLNSPDVLKNIYEYGTTK</sequence>
<dbReference type="Proteomes" id="UP000054549">
    <property type="component" value="Unassembled WGS sequence"/>
</dbReference>
<feature type="region of interest" description="Disordered" evidence="1">
    <location>
        <begin position="1"/>
        <end position="20"/>
    </location>
</feature>
<dbReference type="HOGENOM" id="CLU_2739491_0_0_1"/>
<dbReference type="AlphaFoldDB" id="A0A0C2SPG1"/>
<evidence type="ECO:0000256" key="1">
    <source>
        <dbReference type="SAM" id="MobiDB-lite"/>
    </source>
</evidence>
<evidence type="ECO:0000313" key="3">
    <source>
        <dbReference type="Proteomes" id="UP000054549"/>
    </source>
</evidence>
<keyword evidence="3" id="KW-1185">Reference proteome</keyword>